<dbReference type="FunCoup" id="A0A139WJS1">
    <property type="interactions" value="100"/>
</dbReference>
<dbReference type="OrthoDB" id="9974421at2759"/>
<dbReference type="InterPro" id="IPR006693">
    <property type="entry name" value="AB_hydrolase_lipase"/>
</dbReference>
<dbReference type="OMA" id="RVPHDKF"/>
<dbReference type="AlphaFoldDB" id="A0A139WJS1"/>
<dbReference type="GO" id="GO:0016042">
    <property type="term" value="P:lipid catabolic process"/>
    <property type="evidence" value="ECO:0007669"/>
    <property type="project" value="UniProtKB-KW"/>
</dbReference>
<keyword evidence="6" id="KW-0325">Glycoprotein</keyword>
<feature type="active site" description="Charge relay system" evidence="8">
    <location>
        <position position="342"/>
    </location>
</feature>
<keyword evidence="5" id="KW-0443">Lipid metabolism</keyword>
<reference evidence="11 12" key="2">
    <citation type="journal article" date="2010" name="Nucleic Acids Res.">
        <title>BeetleBase in 2010: revisions to provide comprehensive genomic information for Tribolium castaneum.</title>
        <authorList>
            <person name="Kim H.S."/>
            <person name="Murphy T."/>
            <person name="Xia J."/>
            <person name="Caragea D."/>
            <person name="Park Y."/>
            <person name="Beeman R.W."/>
            <person name="Lorenzen M.D."/>
            <person name="Butcher S."/>
            <person name="Manak J.R."/>
            <person name="Brown S.J."/>
        </authorList>
    </citation>
    <scope>GENOME REANNOTATION</scope>
    <source>
        <strain evidence="11 12">Georgia GA2</strain>
    </source>
</reference>
<evidence type="ECO:0000256" key="7">
    <source>
        <dbReference type="PIRNR" id="PIRNR000862"/>
    </source>
</evidence>
<evidence type="ECO:0000313" key="12">
    <source>
        <dbReference type="Proteomes" id="UP000007266"/>
    </source>
</evidence>
<protein>
    <recommendedName>
        <fullName evidence="7">Lipase</fullName>
    </recommendedName>
</protein>
<dbReference type="GO" id="GO:0016298">
    <property type="term" value="F:lipase activity"/>
    <property type="evidence" value="ECO:0000318"/>
    <property type="project" value="GO_Central"/>
</dbReference>
<dbReference type="Pfam" id="PF04083">
    <property type="entry name" value="Abhydro_lipase"/>
    <property type="match status" value="1"/>
</dbReference>
<feature type="active site" description="Charge relay system" evidence="8">
    <location>
        <position position="374"/>
    </location>
</feature>
<feature type="domain" description="Partial AB-hydrolase lipase" evidence="10">
    <location>
        <begin position="33"/>
        <end position="91"/>
    </location>
</feature>
<dbReference type="STRING" id="7070.A0A139WJS1"/>
<keyword evidence="2 9" id="KW-0732">Signal</keyword>
<evidence type="ECO:0000256" key="5">
    <source>
        <dbReference type="ARBA" id="ARBA00023098"/>
    </source>
</evidence>
<dbReference type="InParanoid" id="A0A139WJS1"/>
<comment type="similarity">
    <text evidence="1 7">Belongs to the AB hydrolase superfamily. Lipase family.</text>
</comment>
<feature type="signal peptide" evidence="9">
    <location>
        <begin position="1"/>
        <end position="18"/>
    </location>
</feature>
<proteinExistence type="inferred from homology"/>
<evidence type="ECO:0000259" key="10">
    <source>
        <dbReference type="Pfam" id="PF04083"/>
    </source>
</evidence>
<dbReference type="eggNOG" id="KOG2624">
    <property type="taxonomic scope" value="Eukaryota"/>
</dbReference>
<dbReference type="Proteomes" id="UP000007266">
    <property type="component" value="Linkage group 4"/>
</dbReference>
<dbReference type="SUPFAM" id="SSF53474">
    <property type="entry name" value="alpha/beta-Hydrolases"/>
    <property type="match status" value="1"/>
</dbReference>
<dbReference type="FunFam" id="3.40.50.1820:FF:000021">
    <property type="entry name" value="Lipase"/>
    <property type="match status" value="1"/>
</dbReference>
<evidence type="ECO:0000256" key="9">
    <source>
        <dbReference type="SAM" id="SignalP"/>
    </source>
</evidence>
<dbReference type="PANTHER" id="PTHR11005">
    <property type="entry name" value="LYSOSOMAL ACID LIPASE-RELATED"/>
    <property type="match status" value="1"/>
</dbReference>
<reference evidence="11 12" key="1">
    <citation type="journal article" date="2008" name="Nature">
        <title>The genome of the model beetle and pest Tribolium castaneum.</title>
        <authorList>
            <consortium name="Tribolium Genome Sequencing Consortium"/>
            <person name="Richards S."/>
            <person name="Gibbs R.A."/>
            <person name="Weinstock G.M."/>
            <person name="Brown S.J."/>
            <person name="Denell R."/>
            <person name="Beeman R.W."/>
            <person name="Gibbs R."/>
            <person name="Beeman R.W."/>
            <person name="Brown S.J."/>
            <person name="Bucher G."/>
            <person name="Friedrich M."/>
            <person name="Grimmelikhuijzen C.J."/>
            <person name="Klingler M."/>
            <person name="Lorenzen M."/>
            <person name="Richards S."/>
            <person name="Roth S."/>
            <person name="Schroder R."/>
            <person name="Tautz D."/>
            <person name="Zdobnov E.M."/>
            <person name="Muzny D."/>
            <person name="Gibbs R.A."/>
            <person name="Weinstock G.M."/>
            <person name="Attaway T."/>
            <person name="Bell S."/>
            <person name="Buhay C.J."/>
            <person name="Chandrabose M.N."/>
            <person name="Chavez D."/>
            <person name="Clerk-Blankenburg K.P."/>
            <person name="Cree A."/>
            <person name="Dao M."/>
            <person name="Davis C."/>
            <person name="Chacko J."/>
            <person name="Dinh H."/>
            <person name="Dugan-Rocha S."/>
            <person name="Fowler G."/>
            <person name="Garner T.T."/>
            <person name="Garnes J."/>
            <person name="Gnirke A."/>
            <person name="Hawes A."/>
            <person name="Hernandez J."/>
            <person name="Hines S."/>
            <person name="Holder M."/>
            <person name="Hume J."/>
            <person name="Jhangiani S.N."/>
            <person name="Joshi V."/>
            <person name="Khan Z.M."/>
            <person name="Jackson L."/>
            <person name="Kovar C."/>
            <person name="Kowis A."/>
            <person name="Lee S."/>
            <person name="Lewis L.R."/>
            <person name="Margolis J."/>
            <person name="Morgan M."/>
            <person name="Nazareth L.V."/>
            <person name="Nguyen N."/>
            <person name="Okwuonu G."/>
            <person name="Parker D."/>
            <person name="Richards S."/>
            <person name="Ruiz S.J."/>
            <person name="Santibanez J."/>
            <person name="Savard J."/>
            <person name="Scherer S.E."/>
            <person name="Schneider B."/>
            <person name="Sodergren E."/>
            <person name="Tautz D."/>
            <person name="Vattahil S."/>
            <person name="Villasana D."/>
            <person name="White C.S."/>
            <person name="Wright R."/>
            <person name="Park Y."/>
            <person name="Beeman R.W."/>
            <person name="Lord J."/>
            <person name="Oppert B."/>
            <person name="Lorenzen M."/>
            <person name="Brown S."/>
            <person name="Wang L."/>
            <person name="Savard J."/>
            <person name="Tautz D."/>
            <person name="Richards S."/>
            <person name="Weinstock G."/>
            <person name="Gibbs R.A."/>
            <person name="Liu Y."/>
            <person name="Worley K."/>
            <person name="Weinstock G."/>
            <person name="Elsik C.G."/>
            <person name="Reese J.T."/>
            <person name="Elhaik E."/>
            <person name="Landan G."/>
            <person name="Graur D."/>
            <person name="Arensburger P."/>
            <person name="Atkinson P."/>
            <person name="Beeman R.W."/>
            <person name="Beidler J."/>
            <person name="Brown S.J."/>
            <person name="Demuth J.P."/>
            <person name="Drury D.W."/>
            <person name="Du Y.Z."/>
            <person name="Fujiwara H."/>
            <person name="Lorenzen M."/>
            <person name="Maselli V."/>
            <person name="Osanai M."/>
            <person name="Park Y."/>
            <person name="Robertson H.M."/>
            <person name="Tu Z."/>
            <person name="Wang J.J."/>
            <person name="Wang S."/>
            <person name="Richards S."/>
            <person name="Song H."/>
            <person name="Zhang L."/>
            <person name="Sodergren E."/>
            <person name="Werner D."/>
            <person name="Stanke M."/>
            <person name="Morgenstern B."/>
            <person name="Solovyev V."/>
            <person name="Kosarev P."/>
            <person name="Brown G."/>
            <person name="Chen H.C."/>
            <person name="Ermolaeva O."/>
            <person name="Hlavina W."/>
            <person name="Kapustin Y."/>
            <person name="Kiryutin B."/>
            <person name="Kitts P."/>
            <person name="Maglott D."/>
            <person name="Pruitt K."/>
            <person name="Sapojnikov V."/>
            <person name="Souvorov A."/>
            <person name="Mackey A.J."/>
            <person name="Waterhouse R.M."/>
            <person name="Wyder S."/>
            <person name="Zdobnov E.M."/>
            <person name="Zdobnov E.M."/>
            <person name="Wyder S."/>
            <person name="Kriventseva E.V."/>
            <person name="Kadowaki T."/>
            <person name="Bork P."/>
            <person name="Aranda M."/>
            <person name="Bao R."/>
            <person name="Beermann A."/>
            <person name="Berns N."/>
            <person name="Bolognesi R."/>
            <person name="Bonneton F."/>
            <person name="Bopp D."/>
            <person name="Brown S.J."/>
            <person name="Bucher G."/>
            <person name="Butts T."/>
            <person name="Chaumot A."/>
            <person name="Denell R.E."/>
            <person name="Ferrier D.E."/>
            <person name="Friedrich M."/>
            <person name="Gordon C.M."/>
            <person name="Jindra M."/>
            <person name="Klingler M."/>
            <person name="Lan Q."/>
            <person name="Lattorff H.M."/>
            <person name="Laudet V."/>
            <person name="von Levetsow C."/>
            <person name="Liu Z."/>
            <person name="Lutz R."/>
            <person name="Lynch J.A."/>
            <person name="da Fonseca R.N."/>
            <person name="Posnien N."/>
            <person name="Reuter R."/>
            <person name="Roth S."/>
            <person name="Savard J."/>
            <person name="Schinko J.B."/>
            <person name="Schmitt C."/>
            <person name="Schoppmeier M."/>
            <person name="Schroder R."/>
            <person name="Shippy T.D."/>
            <person name="Simonnet F."/>
            <person name="Marques-Souza H."/>
            <person name="Tautz D."/>
            <person name="Tomoyasu Y."/>
            <person name="Trauner J."/>
            <person name="Van der Zee M."/>
            <person name="Vervoort M."/>
            <person name="Wittkopp N."/>
            <person name="Wimmer E.A."/>
            <person name="Yang X."/>
            <person name="Jones A.K."/>
            <person name="Sattelle D.B."/>
            <person name="Ebert P.R."/>
            <person name="Nelson D."/>
            <person name="Scott J.G."/>
            <person name="Beeman R.W."/>
            <person name="Muthukrishnan S."/>
            <person name="Kramer K.J."/>
            <person name="Arakane Y."/>
            <person name="Beeman R.W."/>
            <person name="Zhu Q."/>
            <person name="Hogenkamp D."/>
            <person name="Dixit R."/>
            <person name="Oppert B."/>
            <person name="Jiang H."/>
            <person name="Zou Z."/>
            <person name="Marshall J."/>
            <person name="Elpidina E."/>
            <person name="Vinokurov K."/>
            <person name="Oppert C."/>
            <person name="Zou Z."/>
            <person name="Evans J."/>
            <person name="Lu Z."/>
            <person name="Zhao P."/>
            <person name="Sumathipala N."/>
            <person name="Altincicek B."/>
            <person name="Vilcinskas A."/>
            <person name="Williams M."/>
            <person name="Hultmark D."/>
            <person name="Hetru C."/>
            <person name="Jiang H."/>
            <person name="Grimmelikhuijzen C.J."/>
            <person name="Hauser F."/>
            <person name="Cazzamali G."/>
            <person name="Williamson M."/>
            <person name="Park Y."/>
            <person name="Li B."/>
            <person name="Tanaka Y."/>
            <person name="Predel R."/>
            <person name="Neupert S."/>
            <person name="Schachtner J."/>
            <person name="Verleyen P."/>
            <person name="Raible F."/>
            <person name="Bork P."/>
            <person name="Friedrich M."/>
            <person name="Walden K.K."/>
            <person name="Robertson H.M."/>
            <person name="Angeli S."/>
            <person name="Foret S."/>
            <person name="Bucher G."/>
            <person name="Schuetz S."/>
            <person name="Maleszka R."/>
            <person name="Wimmer E.A."/>
            <person name="Beeman R.W."/>
            <person name="Lorenzen M."/>
            <person name="Tomoyasu Y."/>
            <person name="Miller S.C."/>
            <person name="Grossmann D."/>
            <person name="Bucher G."/>
        </authorList>
    </citation>
    <scope>NUCLEOTIDE SEQUENCE [LARGE SCALE GENOMIC DNA]</scope>
    <source>
        <strain evidence="11 12">Georgia GA2</strain>
    </source>
</reference>
<accession>A0A139WJS1</accession>
<dbReference type="EMBL" id="KQ971338">
    <property type="protein sequence ID" value="KYB28091.1"/>
    <property type="molecule type" value="Genomic_DNA"/>
</dbReference>
<keyword evidence="4 7" id="KW-0442">Lipid degradation</keyword>
<evidence type="ECO:0000256" key="6">
    <source>
        <dbReference type="ARBA" id="ARBA00023180"/>
    </source>
</evidence>
<evidence type="ECO:0000256" key="1">
    <source>
        <dbReference type="ARBA" id="ARBA00010701"/>
    </source>
</evidence>
<dbReference type="GO" id="GO:0006629">
    <property type="term" value="P:lipid metabolic process"/>
    <property type="evidence" value="ECO:0000318"/>
    <property type="project" value="GO_Central"/>
</dbReference>
<organism evidence="11 12">
    <name type="scientific">Tribolium castaneum</name>
    <name type="common">Red flour beetle</name>
    <dbReference type="NCBI Taxonomy" id="7070"/>
    <lineage>
        <taxon>Eukaryota</taxon>
        <taxon>Metazoa</taxon>
        <taxon>Ecdysozoa</taxon>
        <taxon>Arthropoda</taxon>
        <taxon>Hexapoda</taxon>
        <taxon>Insecta</taxon>
        <taxon>Pterygota</taxon>
        <taxon>Neoptera</taxon>
        <taxon>Endopterygota</taxon>
        <taxon>Coleoptera</taxon>
        <taxon>Polyphaga</taxon>
        <taxon>Cucujiformia</taxon>
        <taxon>Tenebrionidae</taxon>
        <taxon>Tenebrionidae incertae sedis</taxon>
        <taxon>Tribolium</taxon>
    </lineage>
</organism>
<evidence type="ECO:0000256" key="8">
    <source>
        <dbReference type="PIRSR" id="PIRSR000862-1"/>
    </source>
</evidence>
<dbReference type="Gene3D" id="3.40.50.1820">
    <property type="entry name" value="alpha/beta hydrolase"/>
    <property type="match status" value="1"/>
</dbReference>
<dbReference type="InterPro" id="IPR025483">
    <property type="entry name" value="Lipase_euk"/>
</dbReference>
<feature type="chain" id="PRO_5007300054" description="Lipase" evidence="9">
    <location>
        <begin position="19"/>
        <end position="398"/>
    </location>
</feature>
<evidence type="ECO:0000256" key="3">
    <source>
        <dbReference type="ARBA" id="ARBA00022801"/>
    </source>
</evidence>
<dbReference type="KEGG" id="tca:661878"/>
<name>A0A139WJS1_TRICA</name>
<evidence type="ECO:0000313" key="11">
    <source>
        <dbReference type="EMBL" id="KYB28091.1"/>
    </source>
</evidence>
<feature type="active site" description="Nucleophile" evidence="8">
    <location>
        <position position="169"/>
    </location>
</feature>
<sequence>MLLLKAIPSVFLLVYCSAAPAAPSDDDDAHLTVPELITKYGYPVEVHQVTTTDGYILTLHRIPHGKNTDKVSNRVVFLMHGLLCSSADWIFTGPDHGLGYLLADEGYDVWMGNARGNHQSRNHTRLNPDKDPEFWQFSWHEIGAVDVPAMIDHVLEVTGEESLYHIGHSQGTTTFYVMTSMRPEYNSKIKAHFSLAPVGYTNHMTSPLMHILAFWSGPLELLFKLIGVNEFLPTNEFLALMGDTFCRDGDITQFLCSNALFAICGFSPKEMNATLFPVLTAHTPAGSSTRQLVHYAQGINTGTFRQFDFGLKNLEIYGTFTPPAYDLKLITAPIYLFYSHNDWMAAERDVIRLCNGLGDSCKGKFLVSDNSFNHLDYLYGISAPKIVYERVISLMARH</sequence>
<evidence type="ECO:0000256" key="2">
    <source>
        <dbReference type="ARBA" id="ARBA00022729"/>
    </source>
</evidence>
<dbReference type="PIRSF" id="PIRSF000862">
    <property type="entry name" value="Steryl_ester_lip"/>
    <property type="match status" value="1"/>
</dbReference>
<keyword evidence="3 7" id="KW-0378">Hydrolase</keyword>
<evidence type="ECO:0000256" key="4">
    <source>
        <dbReference type="ARBA" id="ARBA00022963"/>
    </source>
</evidence>
<gene>
    <name evidence="11" type="primary">AUGUSTUS-3.0.2_32876</name>
    <name evidence="11" type="ORF">TcasGA2_TC032876</name>
</gene>
<keyword evidence="12" id="KW-1185">Reference proteome</keyword>
<dbReference type="InterPro" id="IPR029058">
    <property type="entry name" value="AB_hydrolase_fold"/>
</dbReference>